<dbReference type="Pfam" id="PF13312">
    <property type="entry name" value="DUF4081"/>
    <property type="match status" value="1"/>
</dbReference>
<comment type="caution">
    <text evidence="2">The sequence shown here is derived from an EMBL/GenBank/DDBJ whole genome shotgun (WGS) entry which is preliminary data.</text>
</comment>
<organism evidence="2 3">
    <name type="scientific">Planobispora longispora</name>
    <dbReference type="NCBI Taxonomy" id="28887"/>
    <lineage>
        <taxon>Bacteria</taxon>
        <taxon>Bacillati</taxon>
        <taxon>Actinomycetota</taxon>
        <taxon>Actinomycetes</taxon>
        <taxon>Streptosporangiales</taxon>
        <taxon>Streptosporangiaceae</taxon>
        <taxon>Planobispora</taxon>
    </lineage>
</organism>
<dbReference type="PROSITE" id="PS51186">
    <property type="entry name" value="GNAT"/>
    <property type="match status" value="1"/>
</dbReference>
<dbReference type="SUPFAM" id="SSF55729">
    <property type="entry name" value="Acyl-CoA N-acyltransferases (Nat)"/>
    <property type="match status" value="1"/>
</dbReference>
<dbReference type="Proteomes" id="UP000616724">
    <property type="component" value="Unassembled WGS sequence"/>
</dbReference>
<keyword evidence="3" id="KW-1185">Reference proteome</keyword>
<protein>
    <submittedName>
        <fullName evidence="2">N-acetyltransferase GCN5</fullName>
    </submittedName>
</protein>
<dbReference type="AlphaFoldDB" id="A0A8J3RSU9"/>
<dbReference type="InterPro" id="IPR016181">
    <property type="entry name" value="Acyl_CoA_acyltransferase"/>
</dbReference>
<sequence length="281" mass="30549">MMLRTTASRVLDDNDRDEVLALLDADPVANVFVASRVRSVGLNPARLGGQMWGFGSRGTLTSLCYSGANLVPVNAGPEAVHAFADRARRQGRRCSSVVGPIDAVELLWERLEPHWGPARAVRWAQPVMATSAYSPIPYDPLVRRVRMEDFETVLPACVAMFTEEVGVSPEAGDGGALYRSRVAELIRIGRSYARIDDGTVVFKAEIGAVTPLACQIQGVWVHPDLRGRGHAAAGMAAVVRQALDCFAPTVTLYVNDYNAPARAAYRRAGFKEVDTFMSVLF</sequence>
<dbReference type="EMBL" id="BOOH01000063">
    <property type="protein sequence ID" value="GIH80700.1"/>
    <property type="molecule type" value="Genomic_DNA"/>
</dbReference>
<accession>A0A8J3RSU9</accession>
<evidence type="ECO:0000259" key="1">
    <source>
        <dbReference type="PROSITE" id="PS51186"/>
    </source>
</evidence>
<dbReference type="InterPro" id="IPR025289">
    <property type="entry name" value="DUF4081"/>
</dbReference>
<name>A0A8J3RSU9_9ACTN</name>
<feature type="domain" description="N-acetyltransferase" evidence="1">
    <location>
        <begin position="140"/>
        <end position="281"/>
    </location>
</feature>
<proteinExistence type="predicted"/>
<dbReference type="PANTHER" id="PTHR43072">
    <property type="entry name" value="N-ACETYLTRANSFERASE"/>
    <property type="match status" value="1"/>
</dbReference>
<dbReference type="InterPro" id="IPR000182">
    <property type="entry name" value="GNAT_dom"/>
</dbReference>
<reference evidence="2 3" key="1">
    <citation type="submission" date="2021-01" db="EMBL/GenBank/DDBJ databases">
        <title>Whole genome shotgun sequence of Planobispora longispora NBRC 13918.</title>
        <authorList>
            <person name="Komaki H."/>
            <person name="Tamura T."/>
        </authorList>
    </citation>
    <scope>NUCLEOTIDE SEQUENCE [LARGE SCALE GENOMIC DNA]</scope>
    <source>
        <strain evidence="2 3">NBRC 13918</strain>
    </source>
</reference>
<dbReference type="Gene3D" id="3.40.630.30">
    <property type="match status" value="1"/>
</dbReference>
<gene>
    <name evidence="2" type="ORF">Plo01_71290</name>
</gene>
<dbReference type="InterPro" id="IPR016794">
    <property type="entry name" value="UCP21603_acetyltransf"/>
</dbReference>
<dbReference type="PANTHER" id="PTHR43072:SF54">
    <property type="entry name" value="GCN5-RELATED N-ACETYLTRANSFERASE"/>
    <property type="match status" value="1"/>
</dbReference>
<dbReference type="PIRSF" id="PIRSF021603">
    <property type="entry name" value="UCP21603_acetyltransf"/>
    <property type="match status" value="1"/>
</dbReference>
<dbReference type="CDD" id="cd04301">
    <property type="entry name" value="NAT_SF"/>
    <property type="match status" value="1"/>
</dbReference>
<dbReference type="GO" id="GO:0016747">
    <property type="term" value="F:acyltransferase activity, transferring groups other than amino-acyl groups"/>
    <property type="evidence" value="ECO:0007669"/>
    <property type="project" value="InterPro"/>
</dbReference>
<dbReference type="Pfam" id="PF00583">
    <property type="entry name" value="Acetyltransf_1"/>
    <property type="match status" value="1"/>
</dbReference>
<evidence type="ECO:0000313" key="2">
    <source>
        <dbReference type="EMBL" id="GIH80700.1"/>
    </source>
</evidence>
<evidence type="ECO:0000313" key="3">
    <source>
        <dbReference type="Proteomes" id="UP000616724"/>
    </source>
</evidence>